<dbReference type="InterPro" id="IPR045121">
    <property type="entry name" value="CoAse"/>
</dbReference>
<dbReference type="Gene3D" id="3.90.79.10">
    <property type="entry name" value="Nucleoside Triphosphate Pyrophosphohydrolase"/>
    <property type="match status" value="1"/>
</dbReference>
<keyword evidence="1" id="KW-0378">Hydrolase</keyword>
<proteinExistence type="predicted"/>
<dbReference type="SUPFAM" id="SSF55811">
    <property type="entry name" value="Nudix"/>
    <property type="match status" value="1"/>
</dbReference>
<reference evidence="3 4" key="1">
    <citation type="submission" date="2022-11" db="EMBL/GenBank/DDBJ databases">
        <title>Mucor velutinosus strain NIH1002 WGS.</title>
        <authorList>
            <person name="Subramanian P."/>
            <person name="Mullikin J.C."/>
            <person name="Segre J.A."/>
            <person name="Zelazny A.M."/>
        </authorList>
    </citation>
    <scope>NUCLEOTIDE SEQUENCE [LARGE SCALE GENOMIC DNA]</scope>
    <source>
        <strain evidence="3 4">NIH1002</strain>
    </source>
</reference>
<feature type="domain" description="Nudix hydrolase" evidence="2">
    <location>
        <begin position="33"/>
        <end position="201"/>
    </location>
</feature>
<keyword evidence="4" id="KW-1185">Reference proteome</keyword>
<dbReference type="RefSeq" id="XP_064681086.1">
    <property type="nucleotide sequence ID" value="XM_064821400.1"/>
</dbReference>
<dbReference type="PROSITE" id="PS00893">
    <property type="entry name" value="NUDIX_BOX"/>
    <property type="match status" value="1"/>
</dbReference>
<evidence type="ECO:0000313" key="3">
    <source>
        <dbReference type="EMBL" id="KAK4514420.1"/>
    </source>
</evidence>
<dbReference type="Proteomes" id="UP001304243">
    <property type="component" value="Unassembled WGS sequence"/>
</dbReference>
<dbReference type="GO" id="GO:0010945">
    <property type="term" value="F:coenzyme A diphosphatase activity"/>
    <property type="evidence" value="ECO:0007669"/>
    <property type="project" value="InterPro"/>
</dbReference>
<dbReference type="Pfam" id="PF00293">
    <property type="entry name" value="NUDIX"/>
    <property type="match status" value="1"/>
</dbReference>
<accession>A0AAN7DEK4</accession>
<dbReference type="PROSITE" id="PS51462">
    <property type="entry name" value="NUDIX"/>
    <property type="match status" value="1"/>
</dbReference>
<dbReference type="AlphaFoldDB" id="A0AAN7DEK4"/>
<sequence length="316" mass="36410">MNHHNSAYQDFKNLCYHLNAFEHLHIPSPTYQKRRAAVAAIIRCHTSSPPSIVRDQVSNLDEFFEQDWVKHGQAEILFMQRASRESDRWSGHVSFVGGKNEPGETDEDTVKREVLEEIGIDLNQGYLKVGQLDEREITSVKDNKLLMMLSPFVYLQVVPESPPFQLQTDEVAAVEWVPLSFFTSNQPYANHAITEHLTLVRVKNRFVNRCMRFLMGSVTFPAVHLPTTAVNSQTTFKLWGLTLGMTSDIIEFTQKNRLAFLKLTKSKPIYSRKDIGMLVALITQLRYFIRYGKLELYPNSTAMRYCMVINEEKVMV</sequence>
<gene>
    <name evidence="3" type="ORF">ATC70_002015</name>
</gene>
<dbReference type="CDD" id="cd03426">
    <property type="entry name" value="NUDIX_CoAse_Nudt7"/>
    <property type="match status" value="1"/>
</dbReference>
<dbReference type="PANTHER" id="PTHR12992">
    <property type="entry name" value="NUDIX HYDROLASE"/>
    <property type="match status" value="1"/>
</dbReference>
<evidence type="ECO:0000256" key="1">
    <source>
        <dbReference type="ARBA" id="ARBA00022801"/>
    </source>
</evidence>
<organism evidence="3 4">
    <name type="scientific">Mucor velutinosus</name>
    <dbReference type="NCBI Taxonomy" id="708070"/>
    <lineage>
        <taxon>Eukaryota</taxon>
        <taxon>Fungi</taxon>
        <taxon>Fungi incertae sedis</taxon>
        <taxon>Mucoromycota</taxon>
        <taxon>Mucoromycotina</taxon>
        <taxon>Mucoromycetes</taxon>
        <taxon>Mucorales</taxon>
        <taxon>Mucorineae</taxon>
        <taxon>Mucoraceae</taxon>
        <taxon>Mucor</taxon>
    </lineage>
</organism>
<evidence type="ECO:0000259" key="2">
    <source>
        <dbReference type="PROSITE" id="PS51462"/>
    </source>
</evidence>
<dbReference type="GeneID" id="89945717"/>
<dbReference type="InterPro" id="IPR015797">
    <property type="entry name" value="NUDIX_hydrolase-like_dom_sf"/>
</dbReference>
<dbReference type="PANTHER" id="PTHR12992:SF44">
    <property type="entry name" value="NUDIX HYDROLASE DOMAIN-CONTAINING PROTEIN"/>
    <property type="match status" value="1"/>
</dbReference>
<dbReference type="InterPro" id="IPR000086">
    <property type="entry name" value="NUDIX_hydrolase_dom"/>
</dbReference>
<protein>
    <recommendedName>
        <fullName evidence="2">Nudix hydrolase domain-containing protein</fullName>
    </recommendedName>
</protein>
<name>A0AAN7DEK4_9FUNG</name>
<comment type="caution">
    <text evidence="3">The sequence shown here is derived from an EMBL/GenBank/DDBJ whole genome shotgun (WGS) entry which is preliminary data.</text>
</comment>
<dbReference type="InterPro" id="IPR020084">
    <property type="entry name" value="NUDIX_hydrolase_CS"/>
</dbReference>
<dbReference type="EMBL" id="JASEJX010000015">
    <property type="protein sequence ID" value="KAK4514420.1"/>
    <property type="molecule type" value="Genomic_DNA"/>
</dbReference>
<evidence type="ECO:0000313" key="4">
    <source>
        <dbReference type="Proteomes" id="UP001304243"/>
    </source>
</evidence>